<keyword evidence="2" id="KW-0496">Mitochondrion</keyword>
<dbReference type="EMBL" id="KJ806268">
    <property type="protein sequence ID" value="AIK29130.1"/>
    <property type="molecule type" value="Genomic_DNA"/>
</dbReference>
<dbReference type="RefSeq" id="YP_009054642.1">
    <property type="nucleotide sequence ID" value="NC_024758.1"/>
</dbReference>
<dbReference type="PANTHER" id="PTHR36181:SF2">
    <property type="entry name" value="INTRON-ENCODED ENDONUCLEASE AI3-RELATED"/>
    <property type="match status" value="1"/>
</dbReference>
<evidence type="ECO:0000259" key="1">
    <source>
        <dbReference type="Pfam" id="PF00961"/>
    </source>
</evidence>
<evidence type="ECO:0000313" key="2">
    <source>
        <dbReference type="EMBL" id="AIK29130.1"/>
    </source>
</evidence>
<protein>
    <submittedName>
        <fullName evidence="2">Hypothetical LAGLIDADG homing endonuclease</fullName>
    </submittedName>
</protein>
<dbReference type="GO" id="GO:0004519">
    <property type="term" value="F:endonuclease activity"/>
    <property type="evidence" value="ECO:0007669"/>
    <property type="project" value="UniProtKB-KW"/>
</dbReference>
<sequence>MDGDGSIQVNHWRKRCLQFRRNIKLKYTPANFSMLKKIATVIGGNVKIVGTNKWVLWVENDTKKIFKLTEILKDYPPRTTQLQCQLAFLNSCLIQKDVVWYLQHRDFKYASRSNKLAIRTNCNITQLSYFPAWLSGFREAESCFCVRNTNNNHSFSISQQYDFYLIEAIKLYFGAFNKIQHKKDNLYLLEIYRKQCLKLIYNHCRNNPLLGEKHQSFLEFYSVIHFLVSCCLATVRTGLFSVTLMTHKHTQHFIYVCFLF</sequence>
<geneLocation type="mitochondrion" evidence="2"/>
<name>A0A076VG09_9CHLO</name>
<dbReference type="GO" id="GO:0005739">
    <property type="term" value="C:mitochondrion"/>
    <property type="evidence" value="ECO:0007669"/>
    <property type="project" value="UniProtKB-ARBA"/>
</dbReference>
<feature type="domain" description="Homing endonuclease LAGLIDADG" evidence="1">
    <location>
        <begin position="1"/>
        <end position="89"/>
    </location>
</feature>
<dbReference type="AlphaFoldDB" id="A0A076VG09"/>
<dbReference type="SUPFAM" id="SSF55608">
    <property type="entry name" value="Homing endonucleases"/>
    <property type="match status" value="2"/>
</dbReference>
<dbReference type="PANTHER" id="PTHR36181">
    <property type="entry name" value="INTRON-ENCODED ENDONUCLEASE AI3-RELATED"/>
    <property type="match status" value="1"/>
</dbReference>
<reference evidence="2" key="1">
    <citation type="journal article" date="2014" name="Genome Biol. Evol.">
        <title>Gene arrangement convergence, diverse intron content, and genetic code modifications in mitochondrial genomes of Sphaeropleales (Chlorophyta).</title>
        <authorList>
            <person name="Fucikova K."/>
            <person name="Lewis P.O."/>
            <person name="Gonzalez-Halphen D."/>
            <person name="Lewis L.A."/>
        </authorList>
    </citation>
    <scope>NUCLEOTIDE SEQUENCE</scope>
    <source>
        <strain evidence="2">UTEX 56</strain>
    </source>
</reference>
<dbReference type="InterPro" id="IPR004860">
    <property type="entry name" value="LAGLIDADG_dom"/>
</dbReference>
<keyword evidence="2" id="KW-0378">Hydrolase</keyword>
<feature type="domain" description="Homing endonuclease LAGLIDADG" evidence="1">
    <location>
        <begin position="134"/>
        <end position="223"/>
    </location>
</feature>
<proteinExistence type="predicted"/>
<dbReference type="Pfam" id="PF00961">
    <property type="entry name" value="LAGLIDADG_1"/>
    <property type="match status" value="2"/>
</dbReference>
<dbReference type="Gene3D" id="3.10.28.10">
    <property type="entry name" value="Homing endonucleases"/>
    <property type="match status" value="2"/>
</dbReference>
<accession>A0A076VG09</accession>
<keyword evidence="2" id="KW-0255">Endonuclease</keyword>
<keyword evidence="2" id="KW-0540">Nuclease</keyword>
<dbReference type="InterPro" id="IPR027434">
    <property type="entry name" value="Homing_endonucl"/>
</dbReference>
<dbReference type="InterPro" id="IPR051289">
    <property type="entry name" value="LAGLIDADG_Endonuclease"/>
</dbReference>
<organism evidence="2">
    <name type="scientific">Chromochloris zofingiensis</name>
    <dbReference type="NCBI Taxonomy" id="31302"/>
    <lineage>
        <taxon>Eukaryota</taxon>
        <taxon>Viridiplantae</taxon>
        <taxon>Chlorophyta</taxon>
        <taxon>core chlorophytes</taxon>
        <taxon>Chlorophyceae</taxon>
        <taxon>CS clade</taxon>
        <taxon>Sphaeropleales</taxon>
        <taxon>Chromochloridaceae</taxon>
        <taxon>Chromochloris</taxon>
    </lineage>
</organism>